<dbReference type="CDD" id="cd02947">
    <property type="entry name" value="TRX_family"/>
    <property type="match status" value="1"/>
</dbReference>
<dbReference type="Proteomes" id="UP000282892">
    <property type="component" value="Chromosome"/>
</dbReference>
<feature type="domain" description="Thioredoxin" evidence="1">
    <location>
        <begin position="16"/>
        <end position="84"/>
    </location>
</feature>
<protein>
    <submittedName>
        <fullName evidence="2">Thioredoxin</fullName>
    </submittedName>
</protein>
<dbReference type="STRING" id="1193713.GCA_001636315_01455"/>
<evidence type="ECO:0000259" key="1">
    <source>
        <dbReference type="Pfam" id="PF00085"/>
    </source>
</evidence>
<name>A0A3T0I3A8_9BACI</name>
<evidence type="ECO:0000313" key="2">
    <source>
        <dbReference type="EMBL" id="AZU63848.1"/>
    </source>
</evidence>
<dbReference type="Gene3D" id="3.40.30.10">
    <property type="entry name" value="Glutaredoxin"/>
    <property type="match status" value="1"/>
</dbReference>
<dbReference type="RefSeq" id="WP_066386893.1">
    <property type="nucleotide sequence ID" value="NZ_CP022572.1"/>
</dbReference>
<dbReference type="InterPro" id="IPR036249">
    <property type="entry name" value="Thioredoxin-like_sf"/>
</dbReference>
<evidence type="ECO:0000313" key="3">
    <source>
        <dbReference type="Proteomes" id="UP000282892"/>
    </source>
</evidence>
<dbReference type="AlphaFoldDB" id="A0A3T0I3A8"/>
<organism evidence="2 3">
    <name type="scientific">Neobacillus mesonae</name>
    <dbReference type="NCBI Taxonomy" id="1193713"/>
    <lineage>
        <taxon>Bacteria</taxon>
        <taxon>Bacillati</taxon>
        <taxon>Bacillota</taxon>
        <taxon>Bacilli</taxon>
        <taxon>Bacillales</taxon>
        <taxon>Bacillaceae</taxon>
        <taxon>Neobacillus</taxon>
    </lineage>
</organism>
<dbReference type="SUPFAM" id="SSF52833">
    <property type="entry name" value="Thioredoxin-like"/>
    <property type="match status" value="1"/>
</dbReference>
<gene>
    <name evidence="2" type="ORF">CHR53_22785</name>
</gene>
<dbReference type="KEGG" id="nmk:CHR53_22785"/>
<sequence>MNEWNRSDLTLFIEKGRTGLVYFFTPLCGTCQLAGKMLQVVENLVDLEMGKMDLNYYPDLAERFAIESVPCLLLVRDGQVVKTIYAFHSVPYLLGEIKVELMGTDA</sequence>
<dbReference type="InterPro" id="IPR013766">
    <property type="entry name" value="Thioredoxin_domain"/>
</dbReference>
<dbReference type="Pfam" id="PF00085">
    <property type="entry name" value="Thioredoxin"/>
    <property type="match status" value="1"/>
</dbReference>
<reference evidence="2 3" key="1">
    <citation type="submission" date="2017-07" db="EMBL/GenBank/DDBJ databases">
        <title>The complete genome sequence of Bacillus mesonae strain H20-5, an efficient strain improving plant abiotic stress resistance.</title>
        <authorList>
            <person name="Kim S.Y."/>
            <person name="Song H."/>
            <person name="Sang M.K."/>
            <person name="Weon H.-Y."/>
            <person name="Song J."/>
        </authorList>
    </citation>
    <scope>NUCLEOTIDE SEQUENCE [LARGE SCALE GENOMIC DNA]</scope>
    <source>
        <strain evidence="2 3">H20-5</strain>
    </source>
</reference>
<proteinExistence type="predicted"/>
<keyword evidence="3" id="KW-1185">Reference proteome</keyword>
<accession>A0A3T0I3A8</accession>
<dbReference type="EMBL" id="CP022572">
    <property type="protein sequence ID" value="AZU63848.1"/>
    <property type="molecule type" value="Genomic_DNA"/>
</dbReference>
<dbReference type="OrthoDB" id="5784238at2"/>